<reference evidence="1 2" key="1">
    <citation type="journal article" date="2021" name="Hortic Res">
        <title>High-quality reference genome and annotation aids understanding of berry development for evergreen blueberry (Vaccinium darrowii).</title>
        <authorList>
            <person name="Yu J."/>
            <person name="Hulse-Kemp A.M."/>
            <person name="Babiker E."/>
            <person name="Staton M."/>
        </authorList>
    </citation>
    <scope>NUCLEOTIDE SEQUENCE [LARGE SCALE GENOMIC DNA]</scope>
    <source>
        <strain evidence="2">cv. NJ 8807/NJ 8810</strain>
        <tissue evidence="1">Young leaf</tissue>
    </source>
</reference>
<evidence type="ECO:0000313" key="1">
    <source>
        <dbReference type="EMBL" id="KAH7850390.1"/>
    </source>
</evidence>
<protein>
    <submittedName>
        <fullName evidence="1">Uncharacterized protein</fullName>
    </submittedName>
</protein>
<organism evidence="1 2">
    <name type="scientific">Vaccinium darrowii</name>
    <dbReference type="NCBI Taxonomy" id="229202"/>
    <lineage>
        <taxon>Eukaryota</taxon>
        <taxon>Viridiplantae</taxon>
        <taxon>Streptophyta</taxon>
        <taxon>Embryophyta</taxon>
        <taxon>Tracheophyta</taxon>
        <taxon>Spermatophyta</taxon>
        <taxon>Magnoliopsida</taxon>
        <taxon>eudicotyledons</taxon>
        <taxon>Gunneridae</taxon>
        <taxon>Pentapetalae</taxon>
        <taxon>asterids</taxon>
        <taxon>Ericales</taxon>
        <taxon>Ericaceae</taxon>
        <taxon>Vaccinioideae</taxon>
        <taxon>Vaccinieae</taxon>
        <taxon>Vaccinium</taxon>
    </lineage>
</organism>
<accession>A0ACB7Y9Y9</accession>
<dbReference type="EMBL" id="CM037157">
    <property type="protein sequence ID" value="KAH7850390.1"/>
    <property type="molecule type" value="Genomic_DNA"/>
</dbReference>
<comment type="caution">
    <text evidence="1">The sequence shown here is derived from an EMBL/GenBank/DDBJ whole genome shotgun (WGS) entry which is preliminary data.</text>
</comment>
<evidence type="ECO:0000313" key="2">
    <source>
        <dbReference type="Proteomes" id="UP000828048"/>
    </source>
</evidence>
<sequence>MYTVGRLGSYISKGVYTVSGPFHPFGGAVDIIVVEQQDGSFKSSPWYVRFGKFQGVLKAKEKVVNISVDGIEADFHMYLDSKGEAYFLREVDVEEGGGDSVLSPLSSGEDTDGQSGGDTRPMKSKSCNFDANGSNLVTEIGISNGKVLARTNSRRSRILGLVFGRKSVREEEDGSGVVRVGSLERAEIAADLLELNWSTNLASSRYKKMITSQSAPESVGREEDEAVDSPLNDNKVSSLNVPMSNEEPGIHDNGMSNSSWDGLPKLDSSEDGVEMLCLSSNHIGRASSSGESGLQENYDLDSQTVREVYKLRDSDYDENSKGFISEATSPNQDSAELNVSPINKLDEELVFKEEESGVATLEAFSYCEMEEAGDSSEKTQETLCVSCKGSVEACVHAKMLHEIAEIISEVKSVQDTSLLVAKEPLDFPEVFLDGNCGNLFNDAQIRGSEGTCSDSSGNSSVTKTHAQMVIVEEISSVKEVESCSIYTVSGFDNSISEVQDGEKTRESPIANPQEFTGDNFSIGPLTVSPSQSSSEEQLLFGDMDDFNQGDIKCMESSCSNQVENENHPQLTSKYGDNESVIEENVLHDVEDFREKTTVISSCIDIPCDKLNGKDLRRMAESLPNMWSRTDDLVVDDFHHPLGHSLDEKPESSKLTSLGEDFPSPVKSDADKEAQAIVADAQIAEKINIGPANPAVGNQPQGLDATNGSWRWPFRSKKSRSMKVTQPTQNPTRSSDAENTLESSSSMDEEKNVLQHKVKRKKVRVLIPTPEELASLNLKEGKNTVTFTFSTSMLGQQQVDARIYLWKWDTRVVISDVDGTITKSDVLGQFMPMVGMDWSQTGVAHLFSAIKENGYQLLFLSARAISQAYHTRRFLFNLKQDGKAIPDGPVVISPDGLFPSLFREVIRRAPHEFKIACLKDIKELFPDDRNPFYAGFGNRDTDEFSYLKVGIPKGKIFIINPKGEVVVNRRVDSKSYNKLQTLVNDMFPPMFSSEQEDFNSWNFWREDPGQLARKLSVFINKFTHKCKAVICPSKSTADGGRGSQISIILLIRAR</sequence>
<dbReference type="Proteomes" id="UP000828048">
    <property type="component" value="Chromosome 7"/>
</dbReference>
<keyword evidence="2" id="KW-1185">Reference proteome</keyword>
<proteinExistence type="predicted"/>
<name>A0ACB7Y9Y9_9ERIC</name>
<gene>
    <name evidence="1" type="ORF">Vadar_032165</name>
</gene>